<dbReference type="InterPro" id="IPR036291">
    <property type="entry name" value="NAD(P)-bd_dom_sf"/>
</dbReference>
<organism evidence="3 4">
    <name type="scientific">Hymenobacter ginkgonis</name>
    <dbReference type="NCBI Taxonomy" id="2682976"/>
    <lineage>
        <taxon>Bacteria</taxon>
        <taxon>Pseudomonadati</taxon>
        <taxon>Bacteroidota</taxon>
        <taxon>Cytophagia</taxon>
        <taxon>Cytophagales</taxon>
        <taxon>Hymenobacteraceae</taxon>
        <taxon>Hymenobacter</taxon>
    </lineage>
</organism>
<evidence type="ECO:0000313" key="3">
    <source>
        <dbReference type="EMBL" id="MVN79002.1"/>
    </source>
</evidence>
<gene>
    <name evidence="3" type="ORF">GO988_21945</name>
</gene>
<sequence>MKSILITGGAGFVGSALALQLKRAYPGCHLIAFDNLKRRGSELNLPRLRTAGVEFVHGDIRNPEDFDALPPVEVLIEASAEPSVLAGLTSAPDYLINTNLNGTVNCLNYARQHGAAFIFLSTSRIYPINQIERIRLEETDTRFEVSAEQPFGGISPRGLAEDFPLEGYRSLYGATKLCSEYLIQEYHHFYGLRTVINRCGVLAGPWQMGKVDQGVVVLWVARHLWQQPLGYFGFGGVGKQVRDIMHVDDLFDLVNFQLQNLDLVNGKTLNAGGGRAISVSLQELTAICQRVTGHVVPIAAQAENRQADIALYLTDNTRVTELTGWQPRRSVEQIVTDVYHWLRDNEAQLKPILA</sequence>
<reference evidence="3 4" key="1">
    <citation type="submission" date="2019-12" db="EMBL/GenBank/DDBJ databases">
        <title>Hymenobacter sp. HMF4947 Genome sequencing and assembly.</title>
        <authorList>
            <person name="Kang H."/>
            <person name="Cha I."/>
            <person name="Kim H."/>
            <person name="Joh K."/>
        </authorList>
    </citation>
    <scope>NUCLEOTIDE SEQUENCE [LARGE SCALE GENOMIC DNA]</scope>
    <source>
        <strain evidence="3 4">HMF4947</strain>
    </source>
</reference>
<dbReference type="Gene3D" id="3.40.50.720">
    <property type="entry name" value="NAD(P)-binding Rossmann-like Domain"/>
    <property type="match status" value="1"/>
</dbReference>
<evidence type="ECO:0000313" key="4">
    <source>
        <dbReference type="Proteomes" id="UP000441336"/>
    </source>
</evidence>
<dbReference type="SUPFAM" id="SSF51735">
    <property type="entry name" value="NAD(P)-binding Rossmann-fold domains"/>
    <property type="match status" value="1"/>
</dbReference>
<proteinExistence type="inferred from homology"/>
<evidence type="ECO:0000259" key="2">
    <source>
        <dbReference type="Pfam" id="PF01370"/>
    </source>
</evidence>
<comment type="similarity">
    <text evidence="1">Belongs to the NAD(P)-dependent epimerase/dehydratase family.</text>
</comment>
<feature type="domain" description="NAD-dependent epimerase/dehydratase" evidence="2">
    <location>
        <begin position="4"/>
        <end position="272"/>
    </location>
</feature>
<dbReference type="AlphaFoldDB" id="A0A7K1TKV4"/>
<dbReference type="InterPro" id="IPR001509">
    <property type="entry name" value="Epimerase_deHydtase"/>
</dbReference>
<protein>
    <submittedName>
        <fullName evidence="3">NAD-dependent epimerase/dehydratase family protein</fullName>
    </submittedName>
</protein>
<dbReference type="Proteomes" id="UP000441336">
    <property type="component" value="Unassembled WGS sequence"/>
</dbReference>
<keyword evidence="4" id="KW-1185">Reference proteome</keyword>
<comment type="caution">
    <text evidence="3">The sequence shown here is derived from an EMBL/GenBank/DDBJ whole genome shotgun (WGS) entry which is preliminary data.</text>
</comment>
<dbReference type="EMBL" id="WQKZ01000008">
    <property type="protein sequence ID" value="MVN79002.1"/>
    <property type="molecule type" value="Genomic_DNA"/>
</dbReference>
<dbReference type="PANTHER" id="PTHR43000">
    <property type="entry name" value="DTDP-D-GLUCOSE 4,6-DEHYDRATASE-RELATED"/>
    <property type="match status" value="1"/>
</dbReference>
<accession>A0A7K1TKV4</accession>
<dbReference type="Pfam" id="PF01370">
    <property type="entry name" value="Epimerase"/>
    <property type="match status" value="1"/>
</dbReference>
<name>A0A7K1TKV4_9BACT</name>
<evidence type="ECO:0000256" key="1">
    <source>
        <dbReference type="ARBA" id="ARBA00007637"/>
    </source>
</evidence>